<dbReference type="InterPro" id="IPR051043">
    <property type="entry name" value="Sulfatase_Mod_Factor_Kinase"/>
</dbReference>
<name>A0ABW0EEZ8_9BACT</name>
<protein>
    <submittedName>
        <fullName evidence="2">Formylglycine-generating enzyme family protein</fullName>
    </submittedName>
</protein>
<keyword evidence="3" id="KW-1185">Reference proteome</keyword>
<dbReference type="Proteomes" id="UP001596161">
    <property type="component" value="Unassembled WGS sequence"/>
</dbReference>
<dbReference type="SUPFAM" id="SSF56436">
    <property type="entry name" value="C-type lectin-like"/>
    <property type="match status" value="1"/>
</dbReference>
<dbReference type="RefSeq" id="WP_378017557.1">
    <property type="nucleotide sequence ID" value="NZ_JBHSKT010000006.1"/>
</dbReference>
<accession>A0ABW0EEZ8</accession>
<gene>
    <name evidence="2" type="ORF">ACFPIB_11255</name>
</gene>
<dbReference type="PANTHER" id="PTHR23150:SF19">
    <property type="entry name" value="FORMYLGLYCINE-GENERATING ENZYME"/>
    <property type="match status" value="1"/>
</dbReference>
<sequence length="329" mass="37555">MENNPLAEKENIAVQTYPEVVSESMVWIPGGTFKMGSDKHYKDEAPVHTVKVDGFWMDRSTVTNAAFRKFVAETNYVTYAERPLNPDDYPGALPEMLVPGSMVFQKAKQPVNLKNIANWWNYIPHANWKQPHGPGSTIDGKDDLPVVQVSWEDVEAYAKWAGKEIPTEAEWEFAARGGLEEKEFAWGDEVNPDGKFMANYWQGEFPWQNLRLDGFEGLSPAGIFPPNGYGLYDMTGNVWEWTSDWYRDKHPENPQKACCIPQNPRGGFMENSYDPRQPNIKIPRKVLKGGSYLCALNYCYRYRPAARIPQMIDSASCHLGFRCVKRIKV</sequence>
<dbReference type="Gene3D" id="3.90.1580.10">
    <property type="entry name" value="paralog of FGE (formylglycine-generating enzyme)"/>
    <property type="match status" value="1"/>
</dbReference>
<dbReference type="InterPro" id="IPR042095">
    <property type="entry name" value="SUMF_sf"/>
</dbReference>
<dbReference type="PANTHER" id="PTHR23150">
    <property type="entry name" value="SULFATASE MODIFYING FACTOR 1, 2"/>
    <property type="match status" value="1"/>
</dbReference>
<dbReference type="InterPro" id="IPR016187">
    <property type="entry name" value="CTDL_fold"/>
</dbReference>
<evidence type="ECO:0000313" key="3">
    <source>
        <dbReference type="Proteomes" id="UP001596161"/>
    </source>
</evidence>
<dbReference type="InterPro" id="IPR005532">
    <property type="entry name" value="SUMF_dom"/>
</dbReference>
<dbReference type="Pfam" id="PF03781">
    <property type="entry name" value="FGE-sulfatase"/>
    <property type="match status" value="1"/>
</dbReference>
<proteinExistence type="predicted"/>
<evidence type="ECO:0000259" key="1">
    <source>
        <dbReference type="Pfam" id="PF03781"/>
    </source>
</evidence>
<feature type="domain" description="Sulfatase-modifying factor enzyme-like" evidence="1">
    <location>
        <begin position="23"/>
        <end position="325"/>
    </location>
</feature>
<dbReference type="EMBL" id="JBHSKT010000006">
    <property type="protein sequence ID" value="MFC5271190.1"/>
    <property type="molecule type" value="Genomic_DNA"/>
</dbReference>
<comment type="caution">
    <text evidence="2">The sequence shown here is derived from an EMBL/GenBank/DDBJ whole genome shotgun (WGS) entry which is preliminary data.</text>
</comment>
<reference evidence="3" key="1">
    <citation type="journal article" date="2019" name="Int. J. Syst. Evol. Microbiol.">
        <title>The Global Catalogue of Microorganisms (GCM) 10K type strain sequencing project: providing services to taxonomists for standard genome sequencing and annotation.</title>
        <authorList>
            <consortium name="The Broad Institute Genomics Platform"/>
            <consortium name="The Broad Institute Genome Sequencing Center for Infectious Disease"/>
            <person name="Wu L."/>
            <person name="Ma J."/>
        </authorList>
    </citation>
    <scope>NUCLEOTIDE SEQUENCE [LARGE SCALE GENOMIC DNA]</scope>
    <source>
        <strain evidence="3">KACC 12602</strain>
    </source>
</reference>
<organism evidence="2 3">
    <name type="scientific">Adhaeribacter terreus</name>
    <dbReference type="NCBI Taxonomy" id="529703"/>
    <lineage>
        <taxon>Bacteria</taxon>
        <taxon>Pseudomonadati</taxon>
        <taxon>Bacteroidota</taxon>
        <taxon>Cytophagia</taxon>
        <taxon>Cytophagales</taxon>
        <taxon>Hymenobacteraceae</taxon>
        <taxon>Adhaeribacter</taxon>
    </lineage>
</organism>
<evidence type="ECO:0000313" key="2">
    <source>
        <dbReference type="EMBL" id="MFC5271190.1"/>
    </source>
</evidence>